<reference evidence="4 5" key="1">
    <citation type="submission" date="2016-08" db="EMBL/GenBank/DDBJ databases">
        <title>Genomes of anaerobic fungi encode conserved fungal cellulosomes for biomass hydrolysis.</title>
        <authorList>
            <consortium name="DOE Joint Genome Institute"/>
            <person name="Haitjema C.H."/>
            <person name="Gilmore S.P."/>
            <person name="Henske J.K."/>
            <person name="Solomon K.V."/>
            <person name="De Groot R."/>
            <person name="Kuo A."/>
            <person name="Mondo S.J."/>
            <person name="Salamov A.A."/>
            <person name="Labutti K."/>
            <person name="Zhao Z."/>
            <person name="Chiniquy J."/>
            <person name="Barry K."/>
            <person name="Brewer H.M."/>
            <person name="Purvine S.O."/>
            <person name="Wright A.T."/>
            <person name="Boxma B."/>
            <person name="Van Alen T."/>
            <person name="Hackstein J.H."/>
            <person name="Baker S.E."/>
            <person name="Grigoriev I.V."/>
            <person name="O'Malley M.A."/>
        </authorList>
    </citation>
    <scope>NUCLEOTIDE SEQUENCE [LARGE SCALE GENOMIC DNA]</scope>
    <source>
        <strain evidence="5">finn</strain>
    </source>
</reference>
<comment type="caution">
    <text evidence="4">The sequence shown here is derived from an EMBL/GenBank/DDBJ whole genome shotgun (WGS) entry which is preliminary data.</text>
</comment>
<evidence type="ECO:0000259" key="3">
    <source>
        <dbReference type="SMART" id="SM00836"/>
    </source>
</evidence>
<evidence type="ECO:0000256" key="2">
    <source>
        <dbReference type="SAM" id="MobiDB-lite"/>
    </source>
</evidence>
<name>A0A1Y1V0K6_9FUNG</name>
<dbReference type="Gene3D" id="3.30.1360.70">
    <property type="entry name" value="Arginyl tRNA synthetase N-terminal domain"/>
    <property type="match status" value="1"/>
</dbReference>
<dbReference type="GO" id="GO:0005739">
    <property type="term" value="C:mitochondrion"/>
    <property type="evidence" value="ECO:0007669"/>
    <property type="project" value="TreeGrafter"/>
</dbReference>
<gene>
    <name evidence="4" type="ORF">BCR36DRAFT_334612</name>
</gene>
<dbReference type="GO" id="GO:0006420">
    <property type="term" value="P:arginyl-tRNA aminoacylation"/>
    <property type="evidence" value="ECO:0007669"/>
    <property type="project" value="InterPro"/>
</dbReference>
<dbReference type="InterPro" id="IPR008909">
    <property type="entry name" value="DALR_anticod-bd"/>
</dbReference>
<dbReference type="InterPro" id="IPR001278">
    <property type="entry name" value="Arg-tRNA-ligase"/>
</dbReference>
<evidence type="ECO:0000313" key="4">
    <source>
        <dbReference type="EMBL" id="ORX44546.1"/>
    </source>
</evidence>
<keyword evidence="5" id="KW-1185">Reference proteome</keyword>
<dbReference type="SUPFAM" id="SSF55190">
    <property type="entry name" value="Arginyl-tRNA synthetase (ArgRS), N-terminal 'additional' domain"/>
    <property type="match status" value="1"/>
</dbReference>
<feature type="coiled-coil region" evidence="1">
    <location>
        <begin position="687"/>
        <end position="714"/>
    </location>
</feature>
<evidence type="ECO:0000313" key="5">
    <source>
        <dbReference type="Proteomes" id="UP000193719"/>
    </source>
</evidence>
<feature type="domain" description="DALR anticodon binding" evidence="3">
    <location>
        <begin position="780"/>
        <end position="976"/>
    </location>
</feature>
<organism evidence="4 5">
    <name type="scientific">Piromyces finnis</name>
    <dbReference type="NCBI Taxonomy" id="1754191"/>
    <lineage>
        <taxon>Eukaryota</taxon>
        <taxon>Fungi</taxon>
        <taxon>Fungi incertae sedis</taxon>
        <taxon>Chytridiomycota</taxon>
        <taxon>Chytridiomycota incertae sedis</taxon>
        <taxon>Neocallimastigomycetes</taxon>
        <taxon>Neocallimastigales</taxon>
        <taxon>Neocallimastigaceae</taxon>
        <taxon>Piromyces</taxon>
    </lineage>
</organism>
<dbReference type="PANTHER" id="PTHR11956:SF11">
    <property type="entry name" value="ARGININE--TRNA LIGASE, MITOCHONDRIAL-RELATED"/>
    <property type="match status" value="1"/>
</dbReference>
<dbReference type="Proteomes" id="UP000193719">
    <property type="component" value="Unassembled WGS sequence"/>
</dbReference>
<dbReference type="GO" id="GO:0004814">
    <property type="term" value="F:arginine-tRNA ligase activity"/>
    <property type="evidence" value="ECO:0007669"/>
    <property type="project" value="InterPro"/>
</dbReference>
<dbReference type="PANTHER" id="PTHR11956">
    <property type="entry name" value="ARGINYL-TRNA SYNTHETASE"/>
    <property type="match status" value="1"/>
</dbReference>
<protein>
    <recommendedName>
        <fullName evidence="3">DALR anticodon binding domain-containing protein</fullName>
    </recommendedName>
</protein>
<keyword evidence="1" id="KW-0175">Coiled coil</keyword>
<dbReference type="GO" id="GO:0005524">
    <property type="term" value="F:ATP binding"/>
    <property type="evidence" value="ECO:0007669"/>
    <property type="project" value="InterPro"/>
</dbReference>
<evidence type="ECO:0000256" key="1">
    <source>
        <dbReference type="SAM" id="Coils"/>
    </source>
</evidence>
<sequence length="976" mass="115093">MSWIYKRYIALKITEIIIPTLFSCIGINTEKVKNELIDGNNINFEINDKDKIKIIEFVENCIERVKPLSKSNPKGNKKRKISNGKELQKHDSQLSILMPRLSKELIQWYFQKLITLNHISSTSNIKIFKFEKNLEEWCKELKEKFPVNKYIQSVIASGIFLNFILSKAEFLKLQLYTIPFILSKSEKFMLEQKKIIDVNTKKLNTSEKSNKEKNIALYLSPVKLNNILSSSSTHNVNRATELMSNHVKSLILSNFISKLYLSNNDVINYLKPNTNKPNKNEFVNSIFMIRYIEDCNTLAKLIYMNEKNNCKLSKIIKNNDYNTENEQDIINEIYHMITIIDEKLKQTDNSNIRKEIDDIENVLENESYFNFNESPINTEDRNKIIEDRKLIIKAVRSVLSNRYLNGVKRFLNILNNNDDNKSLEIYNELSCNHSKDSIFGDFDSINNSNLKNINRENLILYWILWLMYEQKILKKEDGQAVVLNTSENDSLIVKGKQIIQFIKESMENIYIDLECIDFSNNKTQKYIPIIKNIKQGRIYLKNITKDLNSDDDKVSTNERISEIYLDLNLIISRVFNINQQKPINKVIFVNNVNKEHHYMQLIALLEWIQYYCKNYEKLSHVSGDEVLELKKYNKIIKIFVEIEWEIITHGKVDNLWDLSMLDSLKLTSNKTPLDLNFLIDASKIEMSEVIESNIEKYRDMENELQEKKYNKNEEFKSVENVNEIIEISGISSIILQNLQYRRMKNYKYEWEMSSSNNDNDDFDDFDDFSNNKKTNIGLYLQYIYAKICSILRNCDFNKKQQRFLNLFEEKKQNQEDSLFSKNTDIFENIEKEIKNYINDKLDSIFDFEELVRVTPEVFPFIWFLDDYLYNIYPSVYQKIEPSLILDALNHISHSISSASSNLRVKGLGKSNLSNEIKAMTGRKRTRNNELESNDIIENNDQYWETLANTRLMLFSYVRKILYHGLSVLGVQPLDRM</sequence>
<accession>A0A1Y1V0K6</accession>
<dbReference type="OrthoDB" id="2146855at2759"/>
<dbReference type="Gene3D" id="1.10.730.10">
    <property type="entry name" value="Isoleucyl-tRNA Synthetase, Domain 1"/>
    <property type="match status" value="1"/>
</dbReference>
<reference evidence="4 5" key="2">
    <citation type="submission" date="2016-08" db="EMBL/GenBank/DDBJ databases">
        <title>Pervasive Adenine N6-methylation of Active Genes in Fungi.</title>
        <authorList>
            <consortium name="DOE Joint Genome Institute"/>
            <person name="Mondo S.J."/>
            <person name="Dannebaum R.O."/>
            <person name="Kuo R.C."/>
            <person name="Labutti K."/>
            <person name="Haridas S."/>
            <person name="Kuo A."/>
            <person name="Salamov A."/>
            <person name="Ahrendt S.R."/>
            <person name="Lipzen A."/>
            <person name="Sullivan W."/>
            <person name="Andreopoulos W.B."/>
            <person name="Clum A."/>
            <person name="Lindquist E."/>
            <person name="Daum C."/>
            <person name="Ramamoorthy G.K."/>
            <person name="Gryganskyi A."/>
            <person name="Culley D."/>
            <person name="Magnuson J.K."/>
            <person name="James T.Y."/>
            <person name="O'Malley M.A."/>
            <person name="Stajich J.E."/>
            <person name="Spatafora J.W."/>
            <person name="Visel A."/>
            <person name="Grigoriev I.V."/>
        </authorList>
    </citation>
    <scope>NUCLEOTIDE SEQUENCE [LARGE SCALE GENOMIC DNA]</scope>
    <source>
        <strain evidence="5">finn</strain>
    </source>
</reference>
<feature type="region of interest" description="Disordered" evidence="2">
    <location>
        <begin position="68"/>
        <end position="87"/>
    </location>
</feature>
<dbReference type="SMART" id="SM00836">
    <property type="entry name" value="DALR_1"/>
    <property type="match status" value="1"/>
</dbReference>
<proteinExistence type="predicted"/>
<dbReference type="STRING" id="1754191.A0A1Y1V0K6"/>
<dbReference type="InterPro" id="IPR036695">
    <property type="entry name" value="Arg-tRNA-synth_N_sf"/>
</dbReference>
<dbReference type="EMBL" id="MCFH01000045">
    <property type="protein sequence ID" value="ORX44546.1"/>
    <property type="molecule type" value="Genomic_DNA"/>
</dbReference>
<dbReference type="AlphaFoldDB" id="A0A1Y1V0K6"/>
<dbReference type="GO" id="GO:0032543">
    <property type="term" value="P:mitochondrial translation"/>
    <property type="evidence" value="ECO:0007669"/>
    <property type="project" value="TreeGrafter"/>
</dbReference>